<dbReference type="EMBL" id="AEAH01000159">
    <property type="protein sequence ID" value="EGH28177.1"/>
    <property type="molecule type" value="Genomic_DNA"/>
</dbReference>
<reference evidence="1 2" key="1">
    <citation type="journal article" date="2011" name="PLoS Pathog.">
        <title>Dynamic evolution of pathogenicity revealed by sequencing and comparative genomics of 19 Pseudomonas syringae isolates.</title>
        <authorList>
            <person name="Baltrus D.A."/>
            <person name="Nishimura M.T."/>
            <person name="Romanchuk A."/>
            <person name="Chang J.H."/>
            <person name="Mukhtar M.S."/>
            <person name="Cherkis K."/>
            <person name="Roach J."/>
            <person name="Grant S.R."/>
            <person name="Jones C.D."/>
            <person name="Dangl J.L."/>
        </authorList>
    </citation>
    <scope>NUCLEOTIDE SEQUENCE [LARGE SCALE GENOMIC DNA]</scope>
    <source>
        <strain evidence="2">M301072PT</strain>
    </source>
</reference>
<name>F3FD91_PSESX</name>
<accession>F3FD91</accession>
<keyword evidence="1" id="KW-0032">Aminotransferase</keyword>
<comment type="caution">
    <text evidence="1">The sequence shown here is derived from an EMBL/GenBank/DDBJ whole genome shotgun (WGS) entry which is preliminary data.</text>
</comment>
<organism evidence="1 2">
    <name type="scientific">Pseudomonas syringae pv. japonica str. M301072</name>
    <dbReference type="NCBI Taxonomy" id="629262"/>
    <lineage>
        <taxon>Bacteria</taxon>
        <taxon>Pseudomonadati</taxon>
        <taxon>Pseudomonadota</taxon>
        <taxon>Gammaproteobacteria</taxon>
        <taxon>Pseudomonadales</taxon>
        <taxon>Pseudomonadaceae</taxon>
        <taxon>Pseudomonas</taxon>
        <taxon>Pseudomonas syringae</taxon>
    </lineage>
</organism>
<gene>
    <name evidence="1" type="ORF">PSYJA_03879</name>
</gene>
<dbReference type="AlphaFoldDB" id="F3FD91"/>
<feature type="non-terminal residue" evidence="1">
    <location>
        <position position="37"/>
    </location>
</feature>
<proteinExistence type="predicted"/>
<dbReference type="Gene3D" id="3.90.1150.10">
    <property type="entry name" value="Aspartate Aminotransferase, domain 1"/>
    <property type="match status" value="1"/>
</dbReference>
<protein>
    <submittedName>
        <fullName evidence="1">Methionine aminotransferase</fullName>
    </submittedName>
</protein>
<evidence type="ECO:0000313" key="1">
    <source>
        <dbReference type="EMBL" id="EGH28177.1"/>
    </source>
</evidence>
<keyword evidence="1" id="KW-0808">Transferase</keyword>
<sequence>MIDSKLPNVGTTIFTVMSQLAAETGAINLSQGFPDFD</sequence>
<dbReference type="Proteomes" id="UP000004471">
    <property type="component" value="Unassembled WGS sequence"/>
</dbReference>
<dbReference type="HOGENOM" id="CLU_3352925_0_0_6"/>
<dbReference type="InterPro" id="IPR015422">
    <property type="entry name" value="PyrdxlP-dep_Trfase_small"/>
</dbReference>
<evidence type="ECO:0000313" key="2">
    <source>
        <dbReference type="Proteomes" id="UP000004471"/>
    </source>
</evidence>
<dbReference type="GO" id="GO:0008483">
    <property type="term" value="F:transaminase activity"/>
    <property type="evidence" value="ECO:0007669"/>
    <property type="project" value="UniProtKB-KW"/>
</dbReference>